<gene>
    <name evidence="4" type="ORF">NJU99_03945</name>
</gene>
<evidence type="ECO:0000313" key="5">
    <source>
        <dbReference type="Proteomes" id="UP001060012"/>
    </source>
</evidence>
<reference evidence="4" key="1">
    <citation type="submission" date="2022-07" db="EMBL/GenBank/DDBJ databases">
        <title>Arcobacter roscoffensis sp. nov., a marine bacterium isolated from coastal seawater collected from Roscoff, France.</title>
        <authorList>
            <person name="Pascual J."/>
            <person name="Lepeaux C."/>
            <person name="Methner A."/>
            <person name="Overmann J."/>
        </authorList>
    </citation>
    <scope>NUCLEOTIDE SEQUENCE</scope>
    <source>
        <strain evidence="4">ARW1-2F2</strain>
    </source>
</reference>
<evidence type="ECO:0000259" key="3">
    <source>
        <dbReference type="PROSITE" id="PS50977"/>
    </source>
</evidence>
<dbReference type="RefSeq" id="WP_254577430.1">
    <property type="nucleotide sequence ID" value="NZ_CP100595.1"/>
</dbReference>
<feature type="domain" description="HTH tetR-type" evidence="3">
    <location>
        <begin position="9"/>
        <end position="69"/>
    </location>
</feature>
<evidence type="ECO:0000256" key="2">
    <source>
        <dbReference type="PROSITE-ProRule" id="PRU00335"/>
    </source>
</evidence>
<name>A0ABY5E5W6_9BACT</name>
<dbReference type="Gene3D" id="1.10.357.10">
    <property type="entry name" value="Tetracycline Repressor, domain 2"/>
    <property type="match status" value="1"/>
</dbReference>
<dbReference type="SUPFAM" id="SSF48498">
    <property type="entry name" value="Tetracyclin repressor-like, C-terminal domain"/>
    <property type="match status" value="1"/>
</dbReference>
<keyword evidence="1 2" id="KW-0238">DNA-binding</keyword>
<keyword evidence="5" id="KW-1185">Reference proteome</keyword>
<dbReference type="InterPro" id="IPR050624">
    <property type="entry name" value="HTH-type_Tx_Regulator"/>
</dbReference>
<dbReference type="Gene3D" id="1.10.10.60">
    <property type="entry name" value="Homeodomain-like"/>
    <property type="match status" value="1"/>
</dbReference>
<protein>
    <submittedName>
        <fullName evidence="4">TetR/AcrR family transcriptional regulator</fullName>
    </submittedName>
</protein>
<organism evidence="4 5">
    <name type="scientific">Arcobacter roscoffensis</name>
    <dbReference type="NCBI Taxonomy" id="2961520"/>
    <lineage>
        <taxon>Bacteria</taxon>
        <taxon>Pseudomonadati</taxon>
        <taxon>Campylobacterota</taxon>
        <taxon>Epsilonproteobacteria</taxon>
        <taxon>Campylobacterales</taxon>
        <taxon>Arcobacteraceae</taxon>
        <taxon>Arcobacter</taxon>
    </lineage>
</organism>
<feature type="DNA-binding region" description="H-T-H motif" evidence="2">
    <location>
        <begin position="32"/>
        <end position="51"/>
    </location>
</feature>
<dbReference type="PANTHER" id="PTHR43479:SF11">
    <property type="entry name" value="ACREF_ENVCD OPERON REPRESSOR-RELATED"/>
    <property type="match status" value="1"/>
</dbReference>
<sequence length="200" mass="23268">MSPRKVNKEEKRREVALACSDLIHEVGMKKITVAQVAKTAGIGKGTVYEYFDNKDDIIFEIINIHIEQYLDSFKESIKTVKNTKDKIRHFFKFVLDDSEDNIKHFNGYKEFLSIVLADENSAMKEFNCDTHDFFKNQLSEILEEGVKIGDLKPESIDLAESLLIFEKGLVLMKMSQNDHQVQEKFEHFLNTLFKLIEIKK</sequence>
<dbReference type="InterPro" id="IPR023772">
    <property type="entry name" value="DNA-bd_HTH_TetR-type_CS"/>
</dbReference>
<dbReference type="EMBL" id="CP100595">
    <property type="protein sequence ID" value="UTJ07252.1"/>
    <property type="molecule type" value="Genomic_DNA"/>
</dbReference>
<accession>A0ABY5E5W6</accession>
<dbReference type="PRINTS" id="PR00455">
    <property type="entry name" value="HTHTETR"/>
</dbReference>
<dbReference type="Proteomes" id="UP001060012">
    <property type="component" value="Chromosome"/>
</dbReference>
<dbReference type="InterPro" id="IPR009057">
    <property type="entry name" value="Homeodomain-like_sf"/>
</dbReference>
<proteinExistence type="predicted"/>
<dbReference type="InterPro" id="IPR001647">
    <property type="entry name" value="HTH_TetR"/>
</dbReference>
<dbReference type="SUPFAM" id="SSF46689">
    <property type="entry name" value="Homeodomain-like"/>
    <property type="match status" value="1"/>
</dbReference>
<dbReference type="PROSITE" id="PS50977">
    <property type="entry name" value="HTH_TETR_2"/>
    <property type="match status" value="1"/>
</dbReference>
<dbReference type="Pfam" id="PF00440">
    <property type="entry name" value="TetR_N"/>
    <property type="match status" value="1"/>
</dbReference>
<evidence type="ECO:0000313" key="4">
    <source>
        <dbReference type="EMBL" id="UTJ07252.1"/>
    </source>
</evidence>
<evidence type="ECO:0000256" key="1">
    <source>
        <dbReference type="ARBA" id="ARBA00023125"/>
    </source>
</evidence>
<dbReference type="PROSITE" id="PS01081">
    <property type="entry name" value="HTH_TETR_1"/>
    <property type="match status" value="1"/>
</dbReference>
<dbReference type="PANTHER" id="PTHR43479">
    <property type="entry name" value="ACREF/ENVCD OPERON REPRESSOR-RELATED"/>
    <property type="match status" value="1"/>
</dbReference>
<dbReference type="InterPro" id="IPR036271">
    <property type="entry name" value="Tet_transcr_reg_TetR-rel_C_sf"/>
</dbReference>